<dbReference type="PANTHER" id="PTHR36929:SF5">
    <property type="entry name" value="BLR6751 PROTEIN"/>
    <property type="match status" value="1"/>
</dbReference>
<accession>A0A0S2DNJ9</accession>
<dbReference type="PANTHER" id="PTHR36929">
    <property type="entry name" value="ATTACHMENT SUBUNIT, PUTATIVE-RELATED"/>
    <property type="match status" value="1"/>
</dbReference>
<dbReference type="SUPFAM" id="SSF55961">
    <property type="entry name" value="Bet v1-like"/>
    <property type="match status" value="1"/>
</dbReference>
<dbReference type="InterPro" id="IPR023393">
    <property type="entry name" value="START-like_dom_sf"/>
</dbReference>
<evidence type="ECO:0000256" key="1">
    <source>
        <dbReference type="ARBA" id="ARBA00006817"/>
    </source>
</evidence>
<dbReference type="Proteomes" id="UP000061569">
    <property type="component" value="Chromosome"/>
</dbReference>
<organism evidence="3 4">
    <name type="scientific">Lysobacter enzymogenes</name>
    <dbReference type="NCBI Taxonomy" id="69"/>
    <lineage>
        <taxon>Bacteria</taxon>
        <taxon>Pseudomonadati</taxon>
        <taxon>Pseudomonadota</taxon>
        <taxon>Gammaproteobacteria</taxon>
        <taxon>Lysobacterales</taxon>
        <taxon>Lysobacteraceae</taxon>
        <taxon>Lysobacter</taxon>
    </lineage>
</organism>
<name>A0A0S2DNJ9_LYSEN</name>
<proteinExistence type="inferred from homology"/>
<evidence type="ECO:0000259" key="2">
    <source>
        <dbReference type="Pfam" id="PF08327"/>
    </source>
</evidence>
<gene>
    <name evidence="3" type="ORF">GLE_4724</name>
</gene>
<protein>
    <recommendedName>
        <fullName evidence="2">Activator of Hsp90 ATPase homologue 1/2-like C-terminal domain-containing protein</fullName>
    </recommendedName>
</protein>
<dbReference type="AlphaFoldDB" id="A0A0S2DNJ9"/>
<reference evidence="3 4" key="1">
    <citation type="submission" date="2015-11" db="EMBL/GenBank/DDBJ databases">
        <title>Genome sequences of Lysobacter enzymogenes strain C3 and Lysobacter antibioticus ATCC 29479.</title>
        <authorList>
            <person name="Kobayashi D.Y."/>
        </authorList>
    </citation>
    <scope>NUCLEOTIDE SEQUENCE [LARGE SCALE GENOMIC DNA]</scope>
    <source>
        <strain evidence="3 4">C3</strain>
    </source>
</reference>
<dbReference type="EMBL" id="CP013140">
    <property type="protein sequence ID" value="ALN60065.1"/>
    <property type="molecule type" value="Genomic_DNA"/>
</dbReference>
<dbReference type="STRING" id="69.GLE_4724"/>
<evidence type="ECO:0000313" key="4">
    <source>
        <dbReference type="Proteomes" id="UP000061569"/>
    </source>
</evidence>
<sequence>MTSDGSSTLAVAPARTTHRIEERSITLQRIIHAPRELAFLAWTDPVHVARWWGPHGFRSVVREMDVRVGGQFRICMVGPDGAEYPIKGVYRQILEPDRLVYTDDWDDERPPQPSEVTVDFAEQGPEETLLTVAIVFPDREERELAQEMGTVPSWSDSFERLDAYLAER</sequence>
<dbReference type="KEGG" id="lez:GLE_4724"/>
<dbReference type="Gene3D" id="3.30.530.20">
    <property type="match status" value="1"/>
</dbReference>
<dbReference type="OrthoDB" id="9805228at2"/>
<dbReference type="PATRIC" id="fig|69.6.peg.4658"/>
<dbReference type="InterPro" id="IPR013538">
    <property type="entry name" value="ASHA1/2-like_C"/>
</dbReference>
<evidence type="ECO:0000313" key="3">
    <source>
        <dbReference type="EMBL" id="ALN60065.1"/>
    </source>
</evidence>
<feature type="domain" description="Activator of Hsp90 ATPase homologue 1/2-like C-terminal" evidence="2">
    <location>
        <begin position="33"/>
        <end position="165"/>
    </location>
</feature>
<comment type="similarity">
    <text evidence="1">Belongs to the AHA1 family.</text>
</comment>
<dbReference type="Pfam" id="PF08327">
    <property type="entry name" value="AHSA1"/>
    <property type="match status" value="1"/>
</dbReference>